<name>A0AAV6ILD4_9ERIC</name>
<evidence type="ECO:0000313" key="5">
    <source>
        <dbReference type="EMBL" id="KAG5527505.1"/>
    </source>
</evidence>
<sequence length="443" mass="49103">MGSLPDPSDVNNPNIDSCNSLPVKSNQPTVCSLSPEMDVNGRTSKISDEGVIPTVHAFNVLRAAFNNTNLATDTSGFSPEALIISIRSFSSSYWEVRNSACLAYTALVHRMIGFLNVQKRESARRALTGLEYPSLHPFLLNELRVATELLNDTPPQHPESNLAKVVHPSLCPMLILLSQLKPSTIASEAGDTLDHFLFMPFIRRCSIQSNLRVRVLASRALTGLVSNEKLPIVLLNIASELPCRENQMASVPVDMNDQKPKVLFNSIHGTLLQLDSLLEANCRNPADFAKRDQIIGDLIQVLAPRSWIGKPKLCPCPTISSGFLKVLDNALSIVRTCHISENIGPIWNLLWELSSDCLNVEATNGLSYYDPSVVELRKQAAIFNCVCQTSKEVIEEDFLTQHKFSPPVSQLKVRKQWNHTCVPVSQINRICLIQLFSSILLLK</sequence>
<feature type="domain" description="DUF2428" evidence="3">
    <location>
        <begin position="42"/>
        <end position="95"/>
    </location>
</feature>
<evidence type="ECO:0008006" key="7">
    <source>
        <dbReference type="Google" id="ProtNLM"/>
    </source>
</evidence>
<feature type="domain" description="tRNA (32-2'-O)-methyltransferase regulator THADA-like C-terminal TPR repeats region" evidence="4">
    <location>
        <begin position="97"/>
        <end position="276"/>
    </location>
</feature>
<feature type="region of interest" description="Disordered" evidence="2">
    <location>
        <begin position="1"/>
        <end position="25"/>
    </location>
</feature>
<dbReference type="InterPro" id="IPR051954">
    <property type="entry name" value="tRNA_methyltransferase_THADA"/>
</dbReference>
<organism evidence="5 6">
    <name type="scientific">Rhododendron griersonianum</name>
    <dbReference type="NCBI Taxonomy" id="479676"/>
    <lineage>
        <taxon>Eukaryota</taxon>
        <taxon>Viridiplantae</taxon>
        <taxon>Streptophyta</taxon>
        <taxon>Embryophyta</taxon>
        <taxon>Tracheophyta</taxon>
        <taxon>Spermatophyta</taxon>
        <taxon>Magnoliopsida</taxon>
        <taxon>eudicotyledons</taxon>
        <taxon>Gunneridae</taxon>
        <taxon>Pentapetalae</taxon>
        <taxon>asterids</taxon>
        <taxon>Ericales</taxon>
        <taxon>Ericaceae</taxon>
        <taxon>Ericoideae</taxon>
        <taxon>Rhodoreae</taxon>
        <taxon>Rhododendron</taxon>
    </lineage>
</organism>
<dbReference type="EMBL" id="JACTNZ010000010">
    <property type="protein sequence ID" value="KAG5527505.1"/>
    <property type="molecule type" value="Genomic_DNA"/>
</dbReference>
<dbReference type="Pfam" id="PF25151">
    <property type="entry name" value="TPR_Trm732_C"/>
    <property type="match status" value="1"/>
</dbReference>
<dbReference type="Proteomes" id="UP000823749">
    <property type="component" value="Chromosome 10"/>
</dbReference>
<dbReference type="InterPro" id="IPR019442">
    <property type="entry name" value="THADA/TRM732_DUF2428"/>
</dbReference>
<dbReference type="InterPro" id="IPR056842">
    <property type="entry name" value="THADA-like_TPR_C"/>
</dbReference>
<feature type="compositionally biased region" description="Polar residues" evidence="2">
    <location>
        <begin position="9"/>
        <end position="25"/>
    </location>
</feature>
<reference evidence="5" key="1">
    <citation type="submission" date="2020-08" db="EMBL/GenBank/DDBJ databases">
        <title>Plant Genome Project.</title>
        <authorList>
            <person name="Zhang R.-G."/>
        </authorList>
    </citation>
    <scope>NUCLEOTIDE SEQUENCE</scope>
    <source>
        <strain evidence="5">WSP0</strain>
        <tissue evidence="5">Leaf</tissue>
    </source>
</reference>
<dbReference type="PANTHER" id="PTHR14387">
    <property type="entry name" value="THADA/DEATH RECEPTOR INTERACTING PROTEIN"/>
    <property type="match status" value="1"/>
</dbReference>
<evidence type="ECO:0000256" key="1">
    <source>
        <dbReference type="ARBA" id="ARBA00022694"/>
    </source>
</evidence>
<proteinExistence type="predicted"/>
<evidence type="ECO:0000313" key="6">
    <source>
        <dbReference type="Proteomes" id="UP000823749"/>
    </source>
</evidence>
<keyword evidence="6" id="KW-1185">Reference proteome</keyword>
<dbReference type="PANTHER" id="PTHR14387:SF0">
    <property type="entry name" value="DUF2428 DOMAIN-CONTAINING PROTEIN"/>
    <property type="match status" value="1"/>
</dbReference>
<dbReference type="GO" id="GO:0030488">
    <property type="term" value="P:tRNA methylation"/>
    <property type="evidence" value="ECO:0007669"/>
    <property type="project" value="TreeGrafter"/>
</dbReference>
<protein>
    <recommendedName>
        <fullName evidence="7">ARM repeat superfamily protein</fullName>
    </recommendedName>
</protein>
<evidence type="ECO:0000256" key="2">
    <source>
        <dbReference type="SAM" id="MobiDB-lite"/>
    </source>
</evidence>
<dbReference type="GO" id="GO:0005829">
    <property type="term" value="C:cytosol"/>
    <property type="evidence" value="ECO:0007669"/>
    <property type="project" value="TreeGrafter"/>
</dbReference>
<evidence type="ECO:0000259" key="4">
    <source>
        <dbReference type="Pfam" id="PF25151"/>
    </source>
</evidence>
<accession>A0AAV6ILD4</accession>
<gene>
    <name evidence="5" type="ORF">RHGRI_028415</name>
</gene>
<keyword evidence="1" id="KW-0819">tRNA processing</keyword>
<dbReference type="AlphaFoldDB" id="A0AAV6ILD4"/>
<dbReference type="Pfam" id="PF10350">
    <property type="entry name" value="DUF2428"/>
    <property type="match status" value="1"/>
</dbReference>
<evidence type="ECO:0000259" key="3">
    <source>
        <dbReference type="Pfam" id="PF10350"/>
    </source>
</evidence>
<comment type="caution">
    <text evidence="5">The sequence shown here is derived from an EMBL/GenBank/DDBJ whole genome shotgun (WGS) entry which is preliminary data.</text>
</comment>